<dbReference type="EMBL" id="SPPK01000007">
    <property type="protein sequence ID" value="TFU86998.1"/>
    <property type="molecule type" value="Genomic_DNA"/>
</dbReference>
<dbReference type="AlphaFoldDB" id="A0A4Y9IJP4"/>
<evidence type="ECO:0000313" key="3">
    <source>
        <dbReference type="Proteomes" id="UP000298285"/>
    </source>
</evidence>
<organism evidence="2 3">
    <name type="scientific">Dysgonomonas mossii</name>
    <dbReference type="NCBI Taxonomy" id="163665"/>
    <lineage>
        <taxon>Bacteria</taxon>
        <taxon>Pseudomonadati</taxon>
        <taxon>Bacteroidota</taxon>
        <taxon>Bacteroidia</taxon>
        <taxon>Bacteroidales</taxon>
        <taxon>Dysgonomonadaceae</taxon>
        <taxon>Dysgonomonas</taxon>
    </lineage>
</organism>
<evidence type="ECO:0000256" key="1">
    <source>
        <dbReference type="SAM" id="Phobius"/>
    </source>
</evidence>
<feature type="transmembrane region" description="Helical" evidence="1">
    <location>
        <begin position="84"/>
        <end position="103"/>
    </location>
</feature>
<keyword evidence="1" id="KW-0812">Transmembrane</keyword>
<dbReference type="RefSeq" id="WP_135107292.1">
    <property type="nucleotide sequence ID" value="NZ_JADGKW010000007.1"/>
</dbReference>
<accession>A0A4Y9IJP4</accession>
<dbReference type="GO" id="GO:0016787">
    <property type="term" value="F:hydrolase activity"/>
    <property type="evidence" value="ECO:0007669"/>
    <property type="project" value="UniProtKB-KW"/>
</dbReference>
<protein>
    <submittedName>
        <fullName evidence="2">Alpha/beta hydrolase</fullName>
    </submittedName>
</protein>
<proteinExistence type="predicted"/>
<dbReference type="Proteomes" id="UP000298285">
    <property type="component" value="Unassembled WGS sequence"/>
</dbReference>
<dbReference type="Gene3D" id="3.40.50.1820">
    <property type="entry name" value="alpha/beta hydrolase"/>
    <property type="match status" value="1"/>
</dbReference>
<keyword evidence="1" id="KW-1133">Transmembrane helix</keyword>
<keyword evidence="1" id="KW-0472">Membrane</keyword>
<name>A0A4Y9IJP4_9BACT</name>
<gene>
    <name evidence="2" type="ORF">E4T88_16250</name>
</gene>
<sequence>MDKKKRVGIYRIFEVLKRVKKLWEKDINVYFISGMCYNCSVFDKIVLPEGYKKKYIEWHVPIPGQSLQEYASVMAKEIDTSRPYILIGYSFGGVIVQVMSYFLSPIKTVLISSFKRDEEIPMLFRAAKRTNVADRIPMRVYASTELITDLFNRFVYNVPTSELAEVMTFVDPVYIKWAIEQIVGWMPENKCKHLYHIHGTEDQIFSYEHIRNAFPVEGGDHLMVVKKADPISTILSGILLIKEN</sequence>
<comment type="caution">
    <text evidence="2">The sequence shown here is derived from an EMBL/GenBank/DDBJ whole genome shotgun (WGS) entry which is preliminary data.</text>
</comment>
<dbReference type="InterPro" id="IPR029058">
    <property type="entry name" value="AB_hydrolase_fold"/>
</dbReference>
<reference evidence="2 3" key="1">
    <citation type="submission" date="2019-03" db="EMBL/GenBank/DDBJ databases">
        <title>Diversity of the mouse oral microbiome.</title>
        <authorList>
            <person name="Joseph S."/>
            <person name="Aduse-Opoku J."/>
            <person name="Curtis M."/>
            <person name="Wade W."/>
            <person name="Hashim A."/>
        </authorList>
    </citation>
    <scope>NUCLEOTIDE SEQUENCE [LARGE SCALE GENOMIC DNA]</scope>
    <source>
        <strain evidence="2 3">P11</strain>
    </source>
</reference>
<evidence type="ECO:0000313" key="2">
    <source>
        <dbReference type="EMBL" id="TFU86998.1"/>
    </source>
</evidence>
<keyword evidence="2" id="KW-0378">Hydrolase</keyword>
<dbReference type="OrthoDB" id="659408at2"/>
<dbReference type="SUPFAM" id="SSF53474">
    <property type="entry name" value="alpha/beta-Hydrolases"/>
    <property type="match status" value="1"/>
</dbReference>